<keyword evidence="4" id="KW-1185">Reference proteome</keyword>
<dbReference type="PANTHER" id="PTHR47942:SF63">
    <property type="entry name" value="PENTATRICOPEPTIDE REPEAT-CONTAINING PROTEIN"/>
    <property type="match status" value="1"/>
</dbReference>
<dbReference type="Proteomes" id="UP000726737">
    <property type="component" value="Unassembled WGS sequence"/>
</dbReference>
<sequence>MGVRHSILDTALSQRTHHNSTLKSPTVQDLEQLLAKNDYEGFQKACLLLQQQSSSRGGHAISSSAIGAVAGPEVSKEVYHLLLKTLAENPRSFSTLSSVSSTTEAAAATLPTTAAAENVTFEPLDSALGILTEMNRAANVLGKTALQPDRETLLLVLKVAGMNGWESAGLLVDAMRHGSLPVVMSVDQWELPDLNVDLDQTLWKAMFECVHKAASAPSHKKELDTLTYMMADQLFRSSENVEMDEQLWSYVIQAMGNARSSSKLDAILTKLPGIAQTNISADLYSTVAEALANCGSIGQAMEIMHTLSSTQETLSSVKPMIALARQHAKIGHYEPIRHDYKIWIEKGQRSDVNDALHADLGRFFVSAAGVALDRIISMASRTFRDRQADIIPAHVLPGRVTPTHISRSHYAEVIYLWIRSQEAMDQIPKDKWTVEDYDATIRVATRLNLLHHMQWPLEQHAFRLLEEMKQNGLKPLKETYLTLMETIARSREYIASRENGLAVERVMDVFKEMSGPQGYVPTSAQDFKPLIEACFGLSSHSPFGAGQWMYSNQRYPLSEDALEYVEEMMRKTLVATEGQNQDPSLPSTAKPNVQQYHDSITIASVIAGLARGDKKAELLRRWDELALHGVERDATLYQTMIGASQGQDKLARYVLRTLRYEMLKEQPPVRMTPEIFAGLLNCCVRTQDVVSAKSLIAQYSASREIQKSAEWYVPMVRTCFMIEGMEVEGEFLLEEMSRHDMPMIGHQASISAGDSSSSTFGDVGFMEFLMEYLVMRRGDYAAGREIFKAFIKSEQDQVEELLAARENRKNIISKAGFDDHSQHLVMVSDKELDRRARQLKNPIEHLVERVELSPRTASMLNLLLLSHIREHGQALENERASGFGAGSKERMRDAQVVIYHLTGETKKRRKMAANSTDASSTIPDTRSSSIPLTEVSSPQSPPSSRSRSPLYNSTISAASPSEFIKMKTSKVNKGRLTFVNKYVLGEYIDICIKDGSPEMLMEADWALNTIMPRVVQAKLPKDMQRLRQALESAHARSNGIRSNSHGSTSEQESAFRA</sequence>
<comment type="caution">
    <text evidence="3">The sequence shown here is derived from an EMBL/GenBank/DDBJ whole genome shotgun (WGS) entry which is preliminary data.</text>
</comment>
<gene>
    <name evidence="3" type="ORF">BG011_006402</name>
</gene>
<reference evidence="3" key="1">
    <citation type="journal article" date="2020" name="Fungal Divers.">
        <title>Resolving the Mortierellaceae phylogeny through synthesis of multi-gene phylogenetics and phylogenomics.</title>
        <authorList>
            <person name="Vandepol N."/>
            <person name="Liber J."/>
            <person name="Desiro A."/>
            <person name="Na H."/>
            <person name="Kennedy M."/>
            <person name="Barry K."/>
            <person name="Grigoriev I.V."/>
            <person name="Miller A.N."/>
            <person name="O'Donnell K."/>
            <person name="Stajich J.E."/>
            <person name="Bonito G."/>
        </authorList>
    </citation>
    <scope>NUCLEOTIDE SEQUENCE</scope>
    <source>
        <strain evidence="3">KOD948</strain>
    </source>
</reference>
<evidence type="ECO:0000256" key="2">
    <source>
        <dbReference type="SAM" id="MobiDB-lite"/>
    </source>
</evidence>
<dbReference type="AlphaFoldDB" id="A0A9P6PW68"/>
<feature type="region of interest" description="Disordered" evidence="2">
    <location>
        <begin position="1031"/>
        <end position="1057"/>
    </location>
</feature>
<evidence type="ECO:0008006" key="5">
    <source>
        <dbReference type="Google" id="ProtNLM"/>
    </source>
</evidence>
<dbReference type="InterPro" id="IPR051222">
    <property type="entry name" value="PPR/CCM1_RNA-binding"/>
</dbReference>
<dbReference type="InterPro" id="IPR011990">
    <property type="entry name" value="TPR-like_helical_dom_sf"/>
</dbReference>
<feature type="compositionally biased region" description="Polar residues" evidence="2">
    <location>
        <begin position="1039"/>
        <end position="1057"/>
    </location>
</feature>
<dbReference type="EMBL" id="JAAAJA010000463">
    <property type="protein sequence ID" value="KAG0253363.1"/>
    <property type="molecule type" value="Genomic_DNA"/>
</dbReference>
<feature type="region of interest" description="Disordered" evidence="2">
    <location>
        <begin position="907"/>
        <end position="953"/>
    </location>
</feature>
<name>A0A9P6PW68_9FUNG</name>
<keyword evidence="1" id="KW-0677">Repeat</keyword>
<proteinExistence type="predicted"/>
<accession>A0A9P6PW68</accession>
<evidence type="ECO:0000256" key="1">
    <source>
        <dbReference type="ARBA" id="ARBA00022737"/>
    </source>
</evidence>
<evidence type="ECO:0000313" key="4">
    <source>
        <dbReference type="Proteomes" id="UP000726737"/>
    </source>
</evidence>
<feature type="compositionally biased region" description="Low complexity" evidence="2">
    <location>
        <begin position="936"/>
        <end position="949"/>
    </location>
</feature>
<dbReference type="PANTHER" id="PTHR47942">
    <property type="entry name" value="TETRATRICOPEPTIDE REPEAT (TPR)-LIKE SUPERFAMILY PROTEIN-RELATED"/>
    <property type="match status" value="1"/>
</dbReference>
<organism evidence="3 4">
    <name type="scientific">Mortierella polycephala</name>
    <dbReference type="NCBI Taxonomy" id="41804"/>
    <lineage>
        <taxon>Eukaryota</taxon>
        <taxon>Fungi</taxon>
        <taxon>Fungi incertae sedis</taxon>
        <taxon>Mucoromycota</taxon>
        <taxon>Mortierellomycotina</taxon>
        <taxon>Mortierellomycetes</taxon>
        <taxon>Mortierellales</taxon>
        <taxon>Mortierellaceae</taxon>
        <taxon>Mortierella</taxon>
    </lineage>
</organism>
<feature type="region of interest" description="Disordered" evidence="2">
    <location>
        <begin position="1"/>
        <end position="22"/>
    </location>
</feature>
<dbReference type="Gene3D" id="1.25.40.10">
    <property type="entry name" value="Tetratricopeptide repeat domain"/>
    <property type="match status" value="1"/>
</dbReference>
<protein>
    <recommendedName>
        <fullName evidence="5">Pentacotripeptide-repeat region of PRORP domain-containing protein</fullName>
    </recommendedName>
</protein>
<dbReference type="OrthoDB" id="185373at2759"/>
<feature type="compositionally biased region" description="Polar residues" evidence="2">
    <location>
        <begin position="913"/>
        <end position="935"/>
    </location>
</feature>
<evidence type="ECO:0000313" key="3">
    <source>
        <dbReference type="EMBL" id="KAG0253363.1"/>
    </source>
</evidence>